<keyword evidence="4" id="KW-0808">Transferase</keyword>
<dbReference type="PANTHER" id="PTHR30616:SF2">
    <property type="entry name" value="PURINE NUCLEOSIDE PHOSPHORYLASE LACC1"/>
    <property type="match status" value="1"/>
</dbReference>
<dbReference type="GO" id="GO:0005507">
    <property type="term" value="F:copper ion binding"/>
    <property type="evidence" value="ECO:0007669"/>
    <property type="project" value="TreeGrafter"/>
</dbReference>
<comment type="catalytic activity">
    <reaction evidence="11">
        <text>S-methyl-5'-thioadenosine + phosphate = 5-(methylsulfanyl)-alpha-D-ribose 1-phosphate + adenine</text>
        <dbReference type="Rhea" id="RHEA:11852"/>
        <dbReference type="ChEBI" id="CHEBI:16708"/>
        <dbReference type="ChEBI" id="CHEBI:17509"/>
        <dbReference type="ChEBI" id="CHEBI:43474"/>
        <dbReference type="ChEBI" id="CHEBI:58533"/>
        <dbReference type="EC" id="2.4.2.28"/>
    </reaction>
    <physiologicalReaction direction="left-to-right" evidence="11">
        <dbReference type="Rhea" id="RHEA:11853"/>
    </physiologicalReaction>
</comment>
<dbReference type="OrthoDB" id="4279at2"/>
<evidence type="ECO:0000256" key="3">
    <source>
        <dbReference type="ARBA" id="ARBA00007353"/>
    </source>
</evidence>
<evidence type="ECO:0000256" key="12">
    <source>
        <dbReference type="RuleBase" id="RU361274"/>
    </source>
</evidence>
<reference evidence="13 14" key="1">
    <citation type="submission" date="2018-11" db="EMBL/GenBank/DDBJ databases">
        <title>Draft genome of Simplicispira Flexivirga sp. BO-16.</title>
        <authorList>
            <person name="Im W.T."/>
        </authorList>
    </citation>
    <scope>NUCLEOTIDE SEQUENCE [LARGE SCALE GENOMIC DNA]</scope>
    <source>
        <strain evidence="13 14">BO-16</strain>
    </source>
</reference>
<dbReference type="AlphaFoldDB" id="A0A3M9MFE0"/>
<evidence type="ECO:0000313" key="13">
    <source>
        <dbReference type="EMBL" id="RNI24214.1"/>
    </source>
</evidence>
<dbReference type="EMBL" id="RJJQ01000003">
    <property type="protein sequence ID" value="RNI24214.1"/>
    <property type="molecule type" value="Genomic_DNA"/>
</dbReference>
<proteinExistence type="inferred from homology"/>
<dbReference type="RefSeq" id="WP_123270258.1">
    <property type="nucleotide sequence ID" value="NZ_RJJQ01000003.1"/>
</dbReference>
<organism evidence="13 14">
    <name type="scientific">Flexivirga caeni</name>
    <dbReference type="NCBI Taxonomy" id="2294115"/>
    <lineage>
        <taxon>Bacteria</taxon>
        <taxon>Bacillati</taxon>
        <taxon>Actinomycetota</taxon>
        <taxon>Actinomycetes</taxon>
        <taxon>Micrococcales</taxon>
        <taxon>Dermacoccaceae</taxon>
        <taxon>Flexivirga</taxon>
    </lineage>
</organism>
<dbReference type="CDD" id="cd16833">
    <property type="entry name" value="YfiH"/>
    <property type="match status" value="1"/>
</dbReference>
<dbReference type="InterPro" id="IPR011324">
    <property type="entry name" value="Cytotoxic_necrot_fac-like_cat"/>
</dbReference>
<dbReference type="SUPFAM" id="SSF64438">
    <property type="entry name" value="CNF1/YfiH-like putative cysteine hydrolases"/>
    <property type="match status" value="1"/>
</dbReference>
<evidence type="ECO:0000256" key="9">
    <source>
        <dbReference type="ARBA" id="ARBA00047989"/>
    </source>
</evidence>
<evidence type="ECO:0000256" key="6">
    <source>
        <dbReference type="ARBA" id="ARBA00022801"/>
    </source>
</evidence>
<accession>A0A3M9MFE0</accession>
<comment type="catalytic activity">
    <reaction evidence="1">
        <text>inosine + phosphate = alpha-D-ribose 1-phosphate + hypoxanthine</text>
        <dbReference type="Rhea" id="RHEA:27646"/>
        <dbReference type="ChEBI" id="CHEBI:17368"/>
        <dbReference type="ChEBI" id="CHEBI:17596"/>
        <dbReference type="ChEBI" id="CHEBI:43474"/>
        <dbReference type="ChEBI" id="CHEBI:57720"/>
        <dbReference type="EC" id="2.4.2.1"/>
    </reaction>
    <physiologicalReaction direction="left-to-right" evidence="1">
        <dbReference type="Rhea" id="RHEA:27647"/>
    </physiologicalReaction>
</comment>
<evidence type="ECO:0000256" key="4">
    <source>
        <dbReference type="ARBA" id="ARBA00022679"/>
    </source>
</evidence>
<dbReference type="NCBIfam" id="TIGR00726">
    <property type="entry name" value="peptidoglycan editing factor PgeF"/>
    <property type="match status" value="1"/>
</dbReference>
<evidence type="ECO:0000256" key="8">
    <source>
        <dbReference type="ARBA" id="ARBA00023008"/>
    </source>
</evidence>
<keyword evidence="14" id="KW-1185">Reference proteome</keyword>
<keyword evidence="8" id="KW-0186">Copper</keyword>
<comment type="caution">
    <text evidence="13">The sequence shown here is derived from an EMBL/GenBank/DDBJ whole genome shotgun (WGS) entry which is preliminary data.</text>
</comment>
<keyword evidence="6" id="KW-0378">Hydrolase</keyword>
<sequence length="246" mass="25402">MWWWRDTLTGPGGRTVDVGFTDTEGGVSGGALASLNLGGRVGDDPSNVARNRATVAAAVGVGANDLVFMRQTHSADVLSIEAAGDREPASDGVVTADNGLALAVLVADCTPVLLADLAAGVIGAVHAGRPGMMARIVDNALDRMRDLGAANPVAIVGPSVCGRCYEVPLAMREEAAAVTPESRTVSWTGTPAIDVAAGVVAQLHARGIPTTWVPGCTRENDRLFSYRRDHATGRFAGVIVQRAAHV</sequence>
<comment type="catalytic activity">
    <reaction evidence="10">
        <text>adenosine + phosphate = alpha-D-ribose 1-phosphate + adenine</text>
        <dbReference type="Rhea" id="RHEA:27642"/>
        <dbReference type="ChEBI" id="CHEBI:16335"/>
        <dbReference type="ChEBI" id="CHEBI:16708"/>
        <dbReference type="ChEBI" id="CHEBI:43474"/>
        <dbReference type="ChEBI" id="CHEBI:57720"/>
        <dbReference type="EC" id="2.4.2.1"/>
    </reaction>
    <physiologicalReaction direction="left-to-right" evidence="10">
        <dbReference type="Rhea" id="RHEA:27643"/>
    </physiologicalReaction>
</comment>
<evidence type="ECO:0000313" key="14">
    <source>
        <dbReference type="Proteomes" id="UP000271678"/>
    </source>
</evidence>
<dbReference type="Proteomes" id="UP000271678">
    <property type="component" value="Unassembled WGS sequence"/>
</dbReference>
<evidence type="ECO:0000256" key="1">
    <source>
        <dbReference type="ARBA" id="ARBA00000553"/>
    </source>
</evidence>
<keyword evidence="7" id="KW-0862">Zinc</keyword>
<comment type="function">
    <text evidence="2">Purine nucleoside enzyme that catalyzes the phosphorolysis of adenosine and inosine nucleosides, yielding D-ribose 1-phosphate and the respective free bases, adenine and hypoxanthine. Also catalyzes the phosphorolysis of S-methyl-5'-thioadenosine into adenine and S-methyl-5-thio-alpha-D-ribose 1-phosphate. Also has adenosine deaminase activity.</text>
</comment>
<evidence type="ECO:0000256" key="7">
    <source>
        <dbReference type="ARBA" id="ARBA00022833"/>
    </source>
</evidence>
<dbReference type="Gene3D" id="3.60.140.10">
    <property type="entry name" value="CNF1/YfiH-like putative cysteine hydrolases"/>
    <property type="match status" value="1"/>
</dbReference>
<dbReference type="GO" id="GO:0017061">
    <property type="term" value="F:S-methyl-5-thioadenosine phosphorylase activity"/>
    <property type="evidence" value="ECO:0007669"/>
    <property type="project" value="UniProtKB-EC"/>
</dbReference>
<evidence type="ECO:0000256" key="5">
    <source>
        <dbReference type="ARBA" id="ARBA00022723"/>
    </source>
</evidence>
<comment type="catalytic activity">
    <reaction evidence="9">
        <text>adenosine + H2O + H(+) = inosine + NH4(+)</text>
        <dbReference type="Rhea" id="RHEA:24408"/>
        <dbReference type="ChEBI" id="CHEBI:15377"/>
        <dbReference type="ChEBI" id="CHEBI:15378"/>
        <dbReference type="ChEBI" id="CHEBI:16335"/>
        <dbReference type="ChEBI" id="CHEBI:17596"/>
        <dbReference type="ChEBI" id="CHEBI:28938"/>
        <dbReference type="EC" id="3.5.4.4"/>
    </reaction>
    <physiologicalReaction direction="left-to-right" evidence="9">
        <dbReference type="Rhea" id="RHEA:24409"/>
    </physiologicalReaction>
</comment>
<dbReference type="GO" id="GO:0016787">
    <property type="term" value="F:hydrolase activity"/>
    <property type="evidence" value="ECO:0007669"/>
    <property type="project" value="UniProtKB-KW"/>
</dbReference>
<name>A0A3M9MFE0_9MICO</name>
<dbReference type="PANTHER" id="PTHR30616">
    <property type="entry name" value="UNCHARACTERIZED PROTEIN YFIH"/>
    <property type="match status" value="1"/>
</dbReference>
<keyword evidence="5" id="KW-0479">Metal-binding</keyword>
<gene>
    <name evidence="13" type="primary">pgeF</name>
    <name evidence="13" type="ORF">EFY87_04360</name>
</gene>
<evidence type="ECO:0000256" key="10">
    <source>
        <dbReference type="ARBA" id="ARBA00048968"/>
    </source>
</evidence>
<comment type="similarity">
    <text evidence="3 12">Belongs to the purine nucleoside phosphorylase YfiH/LACC1 family.</text>
</comment>
<evidence type="ECO:0000256" key="11">
    <source>
        <dbReference type="ARBA" id="ARBA00049893"/>
    </source>
</evidence>
<evidence type="ECO:0000256" key="2">
    <source>
        <dbReference type="ARBA" id="ARBA00003215"/>
    </source>
</evidence>
<dbReference type="InterPro" id="IPR038371">
    <property type="entry name" value="Cu_polyphenol_OxRdtase_sf"/>
</dbReference>
<dbReference type="InterPro" id="IPR003730">
    <property type="entry name" value="Cu_polyphenol_OxRdtase"/>
</dbReference>
<dbReference type="Pfam" id="PF02578">
    <property type="entry name" value="Cu-oxidase_4"/>
    <property type="match status" value="1"/>
</dbReference>
<protein>
    <recommendedName>
        <fullName evidence="12">Purine nucleoside phosphorylase</fullName>
    </recommendedName>
</protein>